<dbReference type="RefSeq" id="WP_229601437.1">
    <property type="nucleotide sequence ID" value="NZ_JACIBY010000012.1"/>
</dbReference>
<dbReference type="AlphaFoldDB" id="A0A7W6ESS6"/>
<comment type="caution">
    <text evidence="2">The sequence shown here is derived from an EMBL/GenBank/DDBJ whole genome shotgun (WGS) entry which is preliminary data.</text>
</comment>
<feature type="transmembrane region" description="Helical" evidence="1">
    <location>
        <begin position="63"/>
        <end position="85"/>
    </location>
</feature>
<sequence length="118" mass="13421">MIPKTSKPPGKKLIKRMSSRTKSYILAPISLLMIGYGLCVFSEAGHLKHTNAPFRQWFMMGTYSLVVINAGLGFFGQAIVFRIQYQFRQETRRKLKKMQKEVELALKKKNAAQGGKIV</sequence>
<keyword evidence="3" id="KW-1185">Reference proteome</keyword>
<name>A0A7W6ESS6_9BACT</name>
<organism evidence="2 3">
    <name type="scientific">Runella defluvii</name>
    <dbReference type="NCBI Taxonomy" id="370973"/>
    <lineage>
        <taxon>Bacteria</taxon>
        <taxon>Pseudomonadati</taxon>
        <taxon>Bacteroidota</taxon>
        <taxon>Cytophagia</taxon>
        <taxon>Cytophagales</taxon>
        <taxon>Spirosomataceae</taxon>
        <taxon>Runella</taxon>
    </lineage>
</organism>
<proteinExistence type="predicted"/>
<reference evidence="2 3" key="1">
    <citation type="submission" date="2020-08" db="EMBL/GenBank/DDBJ databases">
        <title>Genomic Encyclopedia of Type Strains, Phase IV (KMG-IV): sequencing the most valuable type-strain genomes for metagenomic binning, comparative biology and taxonomic classification.</title>
        <authorList>
            <person name="Goeker M."/>
        </authorList>
    </citation>
    <scope>NUCLEOTIDE SEQUENCE [LARGE SCALE GENOMIC DNA]</scope>
    <source>
        <strain evidence="2 3">DSM 17976</strain>
    </source>
</reference>
<keyword evidence="1" id="KW-0812">Transmembrane</keyword>
<gene>
    <name evidence="2" type="ORF">FHS57_004862</name>
</gene>
<keyword evidence="1" id="KW-0472">Membrane</keyword>
<feature type="transmembrane region" description="Helical" evidence="1">
    <location>
        <begin position="21"/>
        <end position="43"/>
    </location>
</feature>
<evidence type="ECO:0000256" key="1">
    <source>
        <dbReference type="SAM" id="Phobius"/>
    </source>
</evidence>
<dbReference type="Proteomes" id="UP000541352">
    <property type="component" value="Unassembled WGS sequence"/>
</dbReference>
<evidence type="ECO:0000313" key="2">
    <source>
        <dbReference type="EMBL" id="MBB3840842.1"/>
    </source>
</evidence>
<protein>
    <submittedName>
        <fullName evidence="2">Uncharacterized protein</fullName>
    </submittedName>
</protein>
<accession>A0A7W6ESS6</accession>
<keyword evidence="1" id="KW-1133">Transmembrane helix</keyword>
<evidence type="ECO:0000313" key="3">
    <source>
        <dbReference type="Proteomes" id="UP000541352"/>
    </source>
</evidence>
<dbReference type="EMBL" id="JACIBY010000012">
    <property type="protein sequence ID" value="MBB3840842.1"/>
    <property type="molecule type" value="Genomic_DNA"/>
</dbReference>